<dbReference type="EMBL" id="FNUZ01000008">
    <property type="protein sequence ID" value="SEG62587.1"/>
    <property type="molecule type" value="Genomic_DNA"/>
</dbReference>
<keyword evidence="4" id="KW-1185">Reference proteome</keyword>
<accession>A0A1H6BQ95</accession>
<organism evidence="3 4">
    <name type="scientific">Thalassococcus halodurans</name>
    <dbReference type="NCBI Taxonomy" id="373675"/>
    <lineage>
        <taxon>Bacteria</taxon>
        <taxon>Pseudomonadati</taxon>
        <taxon>Pseudomonadota</taxon>
        <taxon>Alphaproteobacteria</taxon>
        <taxon>Rhodobacterales</taxon>
        <taxon>Roseobacteraceae</taxon>
        <taxon>Thalassococcus</taxon>
    </lineage>
</organism>
<gene>
    <name evidence="3" type="ORF">SAMN04488045_3682</name>
</gene>
<name>A0A1H6BQ95_9RHOB</name>
<dbReference type="AlphaFoldDB" id="A0A1H6BQ95"/>
<proteinExistence type="predicted"/>
<dbReference type="RefSeq" id="WP_103911838.1">
    <property type="nucleotide sequence ID" value="NZ_FNUZ01000008.1"/>
</dbReference>
<evidence type="ECO:0000313" key="3">
    <source>
        <dbReference type="EMBL" id="SEG62587.1"/>
    </source>
</evidence>
<dbReference type="InterPro" id="IPR012495">
    <property type="entry name" value="TadE-like_dom"/>
</dbReference>
<reference evidence="3 4" key="1">
    <citation type="submission" date="2016-10" db="EMBL/GenBank/DDBJ databases">
        <authorList>
            <person name="de Groot N.N."/>
        </authorList>
    </citation>
    <scope>NUCLEOTIDE SEQUENCE [LARGE SCALE GENOMIC DNA]</scope>
    <source>
        <strain evidence="3 4">DSM 26915</strain>
    </source>
</reference>
<dbReference type="Pfam" id="PF07811">
    <property type="entry name" value="TadE"/>
    <property type="match status" value="1"/>
</dbReference>
<evidence type="ECO:0000259" key="2">
    <source>
        <dbReference type="Pfam" id="PF07811"/>
    </source>
</evidence>
<keyword evidence="1" id="KW-1133">Transmembrane helix</keyword>
<keyword evidence="1" id="KW-0812">Transmembrane</keyword>
<protein>
    <submittedName>
        <fullName evidence="3">TadE-like protein</fullName>
    </submittedName>
</protein>
<dbReference type="OrthoDB" id="7860729at2"/>
<feature type="domain" description="TadE-like" evidence="2">
    <location>
        <begin position="14"/>
        <end position="56"/>
    </location>
</feature>
<sequence length="156" mass="17485">MMRWFRQFAKDERGVVLIETLLAIPVLTLLALGILEFGNMMWQRQQLQSGVKDAARYWARCRPLTADETAFMPCDIGTARLIAFTGHPAGGSARVPGWDDASELTISPESPPTVPDDTSLVTVTGTVVYNPSPFFGAFYRAPITMSYWYQTRYLGW</sequence>
<evidence type="ECO:0000313" key="4">
    <source>
        <dbReference type="Proteomes" id="UP000236752"/>
    </source>
</evidence>
<keyword evidence="1" id="KW-0472">Membrane</keyword>
<feature type="transmembrane region" description="Helical" evidence="1">
    <location>
        <begin position="21"/>
        <end position="42"/>
    </location>
</feature>
<dbReference type="Proteomes" id="UP000236752">
    <property type="component" value="Unassembled WGS sequence"/>
</dbReference>
<evidence type="ECO:0000256" key="1">
    <source>
        <dbReference type="SAM" id="Phobius"/>
    </source>
</evidence>